<gene>
    <name evidence="2" type="ORF">WR25_23353</name>
</gene>
<comment type="similarity">
    <text evidence="1">Belongs to the BtpA family.</text>
</comment>
<dbReference type="PANTHER" id="PTHR21381">
    <property type="entry name" value="ZGC:162297"/>
    <property type="match status" value="1"/>
</dbReference>
<accession>A0A2A2K231</accession>
<evidence type="ECO:0008006" key="4">
    <source>
        <dbReference type="Google" id="ProtNLM"/>
    </source>
</evidence>
<evidence type="ECO:0000313" key="2">
    <source>
        <dbReference type="EMBL" id="PAV67985.1"/>
    </source>
</evidence>
<dbReference type="NCBIfam" id="TIGR00259">
    <property type="entry name" value="thylakoid_BtpA"/>
    <property type="match status" value="1"/>
</dbReference>
<dbReference type="STRING" id="2018661.A0A2A2K231"/>
<dbReference type="SUPFAM" id="SSF51366">
    <property type="entry name" value="Ribulose-phoshate binding barrel"/>
    <property type="match status" value="1"/>
</dbReference>
<evidence type="ECO:0000256" key="1">
    <source>
        <dbReference type="ARBA" id="ARBA00006007"/>
    </source>
</evidence>
<dbReference type="Proteomes" id="UP000218231">
    <property type="component" value="Unassembled WGS sequence"/>
</dbReference>
<sequence length="268" mass="29079">MSRLKNLLSKFPQPQIFGMIHVPALPGTPNSVHTIEQILDKVKQEAEVYAKNDVTGIIVENMHDIPYIRSPIGPEIVASMTMACDAVNRILGSRRDDFILGVQVLAQGGQEAISVAHSTECFVFSHVADEGWMDANAGELLRFRKKIGADQVAVITDVKKKHSAHSVTSDLTIGDIAHAAEFFLADGIVVTGKSTGKEVSMTDFEDACSSTSLPVFIGSGVTHSNVDAFKSAAGLIVGSEFKKDGKWQNDLDEARIQRFVEALRKISK</sequence>
<keyword evidence="3" id="KW-1185">Reference proteome</keyword>
<reference evidence="2 3" key="1">
    <citation type="journal article" date="2017" name="Curr. Biol.">
        <title>Genome architecture and evolution of a unichromosomal asexual nematode.</title>
        <authorList>
            <person name="Fradin H."/>
            <person name="Zegar C."/>
            <person name="Gutwein M."/>
            <person name="Lucas J."/>
            <person name="Kovtun M."/>
            <person name="Corcoran D."/>
            <person name="Baugh L.R."/>
            <person name="Kiontke K."/>
            <person name="Gunsalus K."/>
            <person name="Fitch D.H."/>
            <person name="Piano F."/>
        </authorList>
    </citation>
    <scope>NUCLEOTIDE SEQUENCE [LARGE SCALE GENOMIC DNA]</scope>
    <source>
        <strain evidence="2">PF1309</strain>
    </source>
</reference>
<comment type="caution">
    <text evidence="2">The sequence shown here is derived from an EMBL/GenBank/DDBJ whole genome shotgun (WGS) entry which is preliminary data.</text>
</comment>
<dbReference type="OrthoDB" id="10045006at2759"/>
<dbReference type="EMBL" id="LIAE01009853">
    <property type="protein sequence ID" value="PAV67985.1"/>
    <property type="molecule type" value="Genomic_DNA"/>
</dbReference>
<name>A0A2A2K231_9BILA</name>
<dbReference type="PANTHER" id="PTHR21381:SF3">
    <property type="entry name" value="SGC REGION PROTEIN SGCQ-RELATED"/>
    <property type="match status" value="1"/>
</dbReference>
<evidence type="ECO:0000313" key="3">
    <source>
        <dbReference type="Proteomes" id="UP000218231"/>
    </source>
</evidence>
<dbReference type="Pfam" id="PF03437">
    <property type="entry name" value="BtpA"/>
    <property type="match status" value="1"/>
</dbReference>
<dbReference type="InterPro" id="IPR011060">
    <property type="entry name" value="RibuloseP-bd_barrel"/>
</dbReference>
<dbReference type="PIRSF" id="PIRSF005956">
    <property type="entry name" value="BtpA"/>
    <property type="match status" value="1"/>
</dbReference>
<protein>
    <recommendedName>
        <fullName evidence="4">BtpA family membrane complex biogenesis protein</fullName>
    </recommendedName>
</protein>
<organism evidence="2 3">
    <name type="scientific">Diploscapter pachys</name>
    <dbReference type="NCBI Taxonomy" id="2018661"/>
    <lineage>
        <taxon>Eukaryota</taxon>
        <taxon>Metazoa</taxon>
        <taxon>Ecdysozoa</taxon>
        <taxon>Nematoda</taxon>
        <taxon>Chromadorea</taxon>
        <taxon>Rhabditida</taxon>
        <taxon>Rhabditina</taxon>
        <taxon>Rhabditomorpha</taxon>
        <taxon>Rhabditoidea</taxon>
        <taxon>Rhabditidae</taxon>
        <taxon>Diploscapter</taxon>
    </lineage>
</organism>
<proteinExistence type="inferred from homology"/>
<dbReference type="AlphaFoldDB" id="A0A2A2K231"/>
<dbReference type="InterPro" id="IPR005137">
    <property type="entry name" value="BtpA"/>
</dbReference>